<proteinExistence type="predicted"/>
<dbReference type="Pfam" id="PF03009">
    <property type="entry name" value="GDPD"/>
    <property type="match status" value="1"/>
</dbReference>
<accession>A0A0E3V9R2</accession>
<dbReference type="InterPro" id="IPR030395">
    <property type="entry name" value="GP_PDE_dom"/>
</dbReference>
<dbReference type="EMBL" id="CP010429">
    <property type="protein sequence ID" value="AKD57887.1"/>
    <property type="molecule type" value="Genomic_DNA"/>
</dbReference>
<evidence type="ECO:0000313" key="3">
    <source>
        <dbReference type="Proteomes" id="UP000033054"/>
    </source>
</evidence>
<dbReference type="AlphaFoldDB" id="A0A0E3V9R2"/>
<sequence>MKLIHFIGLGVVLIGFNSCRKDYEAPVPYTFTNTPGSGRFVPSVRQAMEGVYTVTAGSSQFGDQVALKWTYLLNGSDTTHYLSIFTGLDAGFFNLEVGTQTDSLVVNGYWRKLVNTATGLTSLTLKARHNGQLQPFLGQLATGDTLVLTGLYGEKTAQPATPLILTYKRPLNQRPFAIMAHRSGGRTSDLLPASENSVEIIKLASRLGATGIEIDVRYTKDGVPILYHDNTLNLRLIQKSGLTGPVENYTYQQLSSLVRLVNGEKIPTLEEALETVVSNTALSFVWLDTKYIGPMDKVQAIQRKYRQKALQAGRNLRIVIGLPSTDAVKSYEALADKENTPILCELDTAITRSLGARIWAPRWTLGPQTEEVAAMKAEGRTVFVWTLDETEFIREFISQNNFDGILSNYSPVVAYYHYVEQQ</sequence>
<dbReference type="STRING" id="1379870.SD10_26275"/>
<feature type="domain" description="GP-PDE" evidence="1">
    <location>
        <begin position="176"/>
        <end position="417"/>
    </location>
</feature>
<dbReference type="GO" id="GO:0006629">
    <property type="term" value="P:lipid metabolic process"/>
    <property type="evidence" value="ECO:0007669"/>
    <property type="project" value="InterPro"/>
</dbReference>
<gene>
    <name evidence="2" type="ORF">SD10_26275</name>
</gene>
<dbReference type="PANTHER" id="PTHR46211:SF14">
    <property type="entry name" value="GLYCEROPHOSPHODIESTER PHOSPHODIESTERASE"/>
    <property type="match status" value="1"/>
</dbReference>
<dbReference type="GO" id="GO:0008081">
    <property type="term" value="F:phosphoric diester hydrolase activity"/>
    <property type="evidence" value="ECO:0007669"/>
    <property type="project" value="InterPro"/>
</dbReference>
<dbReference type="OrthoDB" id="384721at2"/>
<dbReference type="SUPFAM" id="SSF51695">
    <property type="entry name" value="PLC-like phosphodiesterases"/>
    <property type="match status" value="1"/>
</dbReference>
<dbReference type="Proteomes" id="UP000033054">
    <property type="component" value="Chromosome"/>
</dbReference>
<dbReference type="Gene3D" id="3.20.20.190">
    <property type="entry name" value="Phosphatidylinositol (PI) phosphodiesterase"/>
    <property type="match status" value="1"/>
</dbReference>
<dbReference type="KEGG" id="srd:SD10_26275"/>
<keyword evidence="3" id="KW-1185">Reference proteome</keyword>
<dbReference type="HOGENOM" id="CLU_637355_0_0_10"/>
<dbReference type="InterPro" id="IPR017946">
    <property type="entry name" value="PLC-like_Pdiesterase_TIM-brl"/>
</dbReference>
<protein>
    <submittedName>
        <fullName evidence="2">Glycerophosphodiester phosphodiesterase</fullName>
    </submittedName>
</protein>
<organism evidence="2 3">
    <name type="scientific">Spirosoma radiotolerans</name>
    <dbReference type="NCBI Taxonomy" id="1379870"/>
    <lineage>
        <taxon>Bacteria</taxon>
        <taxon>Pseudomonadati</taxon>
        <taxon>Bacteroidota</taxon>
        <taxon>Cytophagia</taxon>
        <taxon>Cytophagales</taxon>
        <taxon>Cytophagaceae</taxon>
        <taxon>Spirosoma</taxon>
    </lineage>
</organism>
<reference evidence="2 3" key="1">
    <citation type="journal article" date="2014" name="Curr. Microbiol.">
        <title>Spirosoma radiotolerans sp. nov., a gamma-radiation-resistant bacterium isolated from gamma ray-irradiated soil.</title>
        <authorList>
            <person name="Lee J.J."/>
            <person name="Srinivasan S."/>
            <person name="Lim S."/>
            <person name="Joe M."/>
            <person name="Im S."/>
            <person name="Bae S.I."/>
            <person name="Park K.R."/>
            <person name="Han J.H."/>
            <person name="Park S.H."/>
            <person name="Joo B.M."/>
            <person name="Park S.J."/>
            <person name="Kim M.K."/>
        </authorList>
    </citation>
    <scope>NUCLEOTIDE SEQUENCE [LARGE SCALE GENOMIC DNA]</scope>
    <source>
        <strain evidence="2 3">DG5A</strain>
    </source>
</reference>
<dbReference type="PROSITE" id="PS51704">
    <property type="entry name" value="GP_PDE"/>
    <property type="match status" value="1"/>
</dbReference>
<dbReference type="CDD" id="cd08566">
    <property type="entry name" value="GDPD_AtGDE_like"/>
    <property type="match status" value="1"/>
</dbReference>
<evidence type="ECO:0000259" key="1">
    <source>
        <dbReference type="PROSITE" id="PS51704"/>
    </source>
</evidence>
<dbReference type="RefSeq" id="WP_046578138.1">
    <property type="nucleotide sequence ID" value="NZ_CP010429.1"/>
</dbReference>
<name>A0A0E3V9R2_9BACT</name>
<dbReference type="PROSITE" id="PS50007">
    <property type="entry name" value="PIPLC_X_DOMAIN"/>
    <property type="match status" value="1"/>
</dbReference>
<evidence type="ECO:0000313" key="2">
    <source>
        <dbReference type="EMBL" id="AKD57887.1"/>
    </source>
</evidence>
<dbReference type="PATRIC" id="fig|1379870.5.peg.5676"/>
<dbReference type="PANTHER" id="PTHR46211">
    <property type="entry name" value="GLYCEROPHOSPHORYL DIESTER PHOSPHODIESTERASE"/>
    <property type="match status" value="1"/>
</dbReference>